<evidence type="ECO:0000313" key="3">
    <source>
        <dbReference type="EMBL" id="CAH0371970.1"/>
    </source>
</evidence>
<dbReference type="Proteomes" id="UP000789595">
    <property type="component" value="Unassembled WGS sequence"/>
</dbReference>
<reference evidence="3" key="1">
    <citation type="submission" date="2021-11" db="EMBL/GenBank/DDBJ databases">
        <authorList>
            <consortium name="Genoscope - CEA"/>
            <person name="William W."/>
        </authorList>
    </citation>
    <scope>NUCLEOTIDE SEQUENCE</scope>
</reference>
<dbReference type="OrthoDB" id="74314at2759"/>
<feature type="region of interest" description="Disordered" evidence="1">
    <location>
        <begin position="81"/>
        <end position="111"/>
    </location>
</feature>
<dbReference type="AlphaFoldDB" id="A0A8J2WKR6"/>
<dbReference type="Gene3D" id="3.40.50.11500">
    <property type="match status" value="1"/>
</dbReference>
<accession>A0A8J2WKR6</accession>
<evidence type="ECO:0000259" key="2">
    <source>
        <dbReference type="SMART" id="SM00799"/>
    </source>
</evidence>
<gene>
    <name evidence="3" type="ORF">PECAL_3P19420</name>
</gene>
<comment type="caution">
    <text evidence="3">The sequence shown here is derived from an EMBL/GenBank/DDBJ whole genome shotgun (WGS) entry which is preliminary data.</text>
</comment>
<organism evidence="3 4">
    <name type="scientific">Pelagomonas calceolata</name>
    <dbReference type="NCBI Taxonomy" id="35677"/>
    <lineage>
        <taxon>Eukaryota</taxon>
        <taxon>Sar</taxon>
        <taxon>Stramenopiles</taxon>
        <taxon>Ochrophyta</taxon>
        <taxon>Pelagophyceae</taxon>
        <taxon>Pelagomonadales</taxon>
        <taxon>Pelagomonadaceae</taxon>
        <taxon>Pelagomonas</taxon>
    </lineage>
</organism>
<name>A0A8J2WKR6_9STRA</name>
<dbReference type="SMART" id="SM00799">
    <property type="entry name" value="DENN"/>
    <property type="match status" value="1"/>
</dbReference>
<evidence type="ECO:0000256" key="1">
    <source>
        <dbReference type="SAM" id="MobiDB-lite"/>
    </source>
</evidence>
<feature type="region of interest" description="Disordered" evidence="1">
    <location>
        <begin position="1"/>
        <end position="58"/>
    </location>
</feature>
<dbReference type="InterPro" id="IPR043153">
    <property type="entry name" value="DENN_C"/>
</dbReference>
<keyword evidence="4" id="KW-1185">Reference proteome</keyword>
<evidence type="ECO:0000313" key="4">
    <source>
        <dbReference type="Proteomes" id="UP000789595"/>
    </source>
</evidence>
<dbReference type="EMBL" id="CAKKNE010000003">
    <property type="protein sequence ID" value="CAH0371970.1"/>
    <property type="molecule type" value="Genomic_DNA"/>
</dbReference>
<sequence length="565" mass="59570">MADRRATVANPFADIIQTAQKAPRPEPLRPANATRKAVKKPTKTPVRSPIRRRDDKDEAALRKEVARLKRENFSLTARLNARAAAPPPAQDEAPPPPPPAPKTGRRYSVSTTRFSLDSRLPAARRASFALVQPTSKPPPLIEEATPSLEFVAVYGAFDANGEGAAGSSSIKGAYAARPRELFGRGDLAVNARRALPAFCCPDGVPLEIMKTTAAEAYVTGAPKVRVITLAGDDAPLYVATVSIKTIERVAPALVRTQIQLAVDEDAPPPVPLGDDICVVGERTFAAATRCPPGRAVLAFLEALARDDDDILALPRDAVFEAPERLAQVIDDIDLDGDESPKTTPATMATAAIAAAVATVDGVILARALSLLLGEASLVVVGADGGTAGDIALGLTELLKPLRWRGALVMALPRDDAESLLGAPIPIVAGCSERTFASLEDVDGVHVLRLGEKCTLSGAAPEPPRSLVAAFDGVSCAAPPHVGWVCDAALVAPARQAAFEYIEDLVGDLATNSERYGVVDRDSGDFEFVPDWFLAPREAALVAARKLAHTQMLCSFVAERRVASSG</sequence>
<feature type="compositionally biased region" description="Pro residues" evidence="1">
    <location>
        <begin position="85"/>
        <end position="101"/>
    </location>
</feature>
<protein>
    <recommendedName>
        <fullName evidence="2">cDENN domain-containing protein</fullName>
    </recommendedName>
</protein>
<dbReference type="InterPro" id="IPR001194">
    <property type="entry name" value="cDENN_dom"/>
</dbReference>
<feature type="domain" description="cDENN" evidence="2">
    <location>
        <begin position="276"/>
        <end position="452"/>
    </location>
</feature>
<proteinExistence type="predicted"/>